<reference evidence="7 8" key="1">
    <citation type="submission" date="2021-02" db="EMBL/GenBank/DDBJ databases">
        <authorList>
            <person name="Pothier F. J."/>
        </authorList>
    </citation>
    <scope>NUCLEOTIDE SEQUENCE [LARGE SCALE GENOMIC DNA]</scope>
    <source>
        <strain evidence="7 8">1314c</strain>
    </source>
</reference>
<dbReference type="GO" id="GO:0003700">
    <property type="term" value="F:DNA-binding transcription factor activity"/>
    <property type="evidence" value="ECO:0007669"/>
    <property type="project" value="TreeGrafter"/>
</dbReference>
<dbReference type="InterPro" id="IPR046335">
    <property type="entry name" value="LacI/GalR-like_sensor"/>
</dbReference>
<keyword evidence="3" id="KW-0238">DNA-binding</keyword>
<evidence type="ECO:0000256" key="4">
    <source>
        <dbReference type="ARBA" id="ARBA00023163"/>
    </source>
</evidence>
<dbReference type="RefSeq" id="WP_228601201.1">
    <property type="nucleotide sequence ID" value="NZ_HG992337.1"/>
</dbReference>
<dbReference type="PROSITE" id="PS50932">
    <property type="entry name" value="HTH_LACI_2"/>
    <property type="match status" value="1"/>
</dbReference>
<dbReference type="InterPro" id="IPR010982">
    <property type="entry name" value="Lambda_DNA-bd_dom_sf"/>
</dbReference>
<organism evidence="7 8">
    <name type="scientific">Xanthomonas arboricola</name>
    <dbReference type="NCBI Taxonomy" id="56448"/>
    <lineage>
        <taxon>Bacteria</taxon>
        <taxon>Pseudomonadati</taxon>
        <taxon>Pseudomonadota</taxon>
        <taxon>Gammaproteobacteria</taxon>
        <taxon>Lysobacterales</taxon>
        <taxon>Lysobacteraceae</taxon>
        <taxon>Xanthomonas</taxon>
    </lineage>
</organism>
<dbReference type="Proteomes" id="UP000835242">
    <property type="component" value="Chromosome"/>
</dbReference>
<dbReference type="Gene3D" id="1.10.260.40">
    <property type="entry name" value="lambda repressor-like DNA-binding domains"/>
    <property type="match status" value="1"/>
</dbReference>
<evidence type="ECO:0000256" key="1">
    <source>
        <dbReference type="ARBA" id="ARBA00022491"/>
    </source>
</evidence>
<evidence type="ECO:0000256" key="3">
    <source>
        <dbReference type="ARBA" id="ARBA00023125"/>
    </source>
</evidence>
<dbReference type="CDD" id="cd01392">
    <property type="entry name" value="HTH_LacI"/>
    <property type="match status" value="1"/>
</dbReference>
<evidence type="ECO:0000256" key="2">
    <source>
        <dbReference type="ARBA" id="ARBA00023015"/>
    </source>
</evidence>
<feature type="region of interest" description="Disordered" evidence="5">
    <location>
        <begin position="363"/>
        <end position="396"/>
    </location>
</feature>
<dbReference type="Pfam" id="PF00356">
    <property type="entry name" value="LacI"/>
    <property type="match status" value="1"/>
</dbReference>
<dbReference type="SUPFAM" id="SSF47413">
    <property type="entry name" value="lambda repressor-like DNA-binding domains"/>
    <property type="match status" value="1"/>
</dbReference>
<dbReference type="InterPro" id="IPR000843">
    <property type="entry name" value="HTH_LacI"/>
</dbReference>
<dbReference type="EMBL" id="HG992337">
    <property type="protein sequence ID" value="CAE6747350.1"/>
    <property type="molecule type" value="Genomic_DNA"/>
</dbReference>
<proteinExistence type="predicted"/>
<dbReference type="InterPro" id="IPR028082">
    <property type="entry name" value="Peripla_BP_I"/>
</dbReference>
<evidence type="ECO:0000256" key="5">
    <source>
        <dbReference type="SAM" id="MobiDB-lite"/>
    </source>
</evidence>
<sequence length="396" mass="41307">MHAHFSHCKVGNVTRAKPTPSASEDGDARRNGRGAVTLRDIASAIGVSRATVSLVLRGSPLVHATTRARVEAELDRQHYVYNRAAANLRCRTSSSIALVINDLSNPFFAEFAAGVDEALGAAGYVTLLGSTGESTQRQQAVLTSLMEHTPAGIILSPAEGSQAQALTQVLGRQHNVVLFNREVEGAGWDLLALDNEQGALLACAHLIAQGHRRIVFFGGHAESSSCRQRRAGYARAMADAGLAVHYVESAPNRQDAALCAGRMLDSAAHDRATAAVCYNDSVALGLMAALAMHGIVPGRDFAVTGFDDIAEAALFTPALTTLAADPRARGRQAAQLVLQRIGSPALASQRLTAAVELKIRASSASSASSASASSSVVPLHSPSDSPAHSPTKASGR</sequence>
<dbReference type="Gene3D" id="3.40.50.2300">
    <property type="match status" value="2"/>
</dbReference>
<feature type="region of interest" description="Disordered" evidence="5">
    <location>
        <begin position="1"/>
        <end position="31"/>
    </location>
</feature>
<dbReference type="CDD" id="cd06289">
    <property type="entry name" value="PBP1_MalI-like"/>
    <property type="match status" value="1"/>
</dbReference>
<keyword evidence="2" id="KW-0805">Transcription regulation</keyword>
<dbReference type="EMBL" id="HG992337">
    <property type="protein sequence ID" value="CAE6747370.1"/>
    <property type="molecule type" value="Genomic_DNA"/>
</dbReference>
<evidence type="ECO:0000313" key="7">
    <source>
        <dbReference type="EMBL" id="CAE6747350.1"/>
    </source>
</evidence>
<feature type="compositionally biased region" description="Low complexity" evidence="5">
    <location>
        <begin position="363"/>
        <end position="375"/>
    </location>
</feature>
<feature type="compositionally biased region" description="Polar residues" evidence="5">
    <location>
        <begin position="382"/>
        <end position="396"/>
    </location>
</feature>
<dbReference type="PANTHER" id="PTHR30146:SF148">
    <property type="entry name" value="HTH-TYPE TRANSCRIPTIONAL REPRESSOR PURR-RELATED"/>
    <property type="match status" value="1"/>
</dbReference>
<gene>
    <name evidence="7" type="primary">purR_1</name>
    <name evidence="7" type="ORF">XA1314C_15790</name>
</gene>
<keyword evidence="4" id="KW-0804">Transcription</keyword>
<dbReference type="PANTHER" id="PTHR30146">
    <property type="entry name" value="LACI-RELATED TRANSCRIPTIONAL REPRESSOR"/>
    <property type="match status" value="1"/>
</dbReference>
<feature type="domain" description="HTH lacI-type" evidence="6">
    <location>
        <begin position="36"/>
        <end position="90"/>
    </location>
</feature>
<protein>
    <submittedName>
        <fullName evidence="7">HTH-type transcriptional repressor PurR</fullName>
    </submittedName>
</protein>
<keyword evidence="1" id="KW-0678">Repressor</keyword>
<accession>A0AAU9HV08</accession>
<dbReference type="Pfam" id="PF13377">
    <property type="entry name" value="Peripla_BP_3"/>
    <property type="match status" value="1"/>
</dbReference>
<dbReference type="GO" id="GO:0000976">
    <property type="term" value="F:transcription cis-regulatory region binding"/>
    <property type="evidence" value="ECO:0007669"/>
    <property type="project" value="TreeGrafter"/>
</dbReference>
<dbReference type="AlphaFoldDB" id="A0AAU9HV08"/>
<dbReference type="SMART" id="SM00354">
    <property type="entry name" value="HTH_LACI"/>
    <property type="match status" value="1"/>
</dbReference>
<evidence type="ECO:0000259" key="6">
    <source>
        <dbReference type="PROSITE" id="PS50932"/>
    </source>
</evidence>
<dbReference type="SUPFAM" id="SSF53822">
    <property type="entry name" value="Periplasmic binding protein-like I"/>
    <property type="match status" value="1"/>
</dbReference>
<name>A0AAU9HV08_9XANT</name>
<evidence type="ECO:0000313" key="8">
    <source>
        <dbReference type="Proteomes" id="UP000835242"/>
    </source>
</evidence>